<dbReference type="Pfam" id="PF00069">
    <property type="entry name" value="Pkinase"/>
    <property type="match status" value="1"/>
</dbReference>
<evidence type="ECO:0000256" key="6">
    <source>
        <dbReference type="ARBA" id="ARBA00022840"/>
    </source>
</evidence>
<dbReference type="CDD" id="cd14014">
    <property type="entry name" value="STKc_PknB_like"/>
    <property type="match status" value="1"/>
</dbReference>
<keyword evidence="9" id="KW-1185">Reference proteome</keyword>
<organism evidence="8 9">
    <name type="scientific">Actinocorallia libanotica</name>
    <dbReference type="NCBI Taxonomy" id="46162"/>
    <lineage>
        <taxon>Bacteria</taxon>
        <taxon>Bacillati</taxon>
        <taxon>Actinomycetota</taxon>
        <taxon>Actinomycetes</taxon>
        <taxon>Streptosporangiales</taxon>
        <taxon>Thermomonosporaceae</taxon>
        <taxon>Actinocorallia</taxon>
    </lineage>
</organism>
<keyword evidence="4" id="KW-0547">Nucleotide-binding</keyword>
<keyword evidence="3" id="KW-0808">Transferase</keyword>
<dbReference type="InterPro" id="IPR011009">
    <property type="entry name" value="Kinase-like_dom_sf"/>
</dbReference>
<dbReference type="InterPro" id="IPR000719">
    <property type="entry name" value="Prot_kinase_dom"/>
</dbReference>
<reference evidence="9" key="1">
    <citation type="journal article" date="2019" name="Int. J. Syst. Evol. Microbiol.">
        <title>The Global Catalogue of Microorganisms (GCM) 10K type strain sequencing project: providing services to taxonomists for standard genome sequencing and annotation.</title>
        <authorList>
            <consortium name="The Broad Institute Genomics Platform"/>
            <consortium name="The Broad Institute Genome Sequencing Center for Infectious Disease"/>
            <person name="Wu L."/>
            <person name="Ma J."/>
        </authorList>
    </citation>
    <scope>NUCLEOTIDE SEQUENCE [LARGE SCALE GENOMIC DNA]</scope>
    <source>
        <strain evidence="9">JCM 10696</strain>
    </source>
</reference>
<dbReference type="Proteomes" id="UP001500665">
    <property type="component" value="Unassembled WGS sequence"/>
</dbReference>
<keyword evidence="2" id="KW-0723">Serine/threonine-protein kinase</keyword>
<protein>
    <recommendedName>
        <fullName evidence="1">non-specific serine/threonine protein kinase</fullName>
        <ecNumber evidence="1">2.7.11.1</ecNumber>
    </recommendedName>
</protein>
<feature type="domain" description="Protein kinase" evidence="7">
    <location>
        <begin position="8"/>
        <end position="255"/>
    </location>
</feature>
<evidence type="ECO:0000313" key="9">
    <source>
        <dbReference type="Proteomes" id="UP001500665"/>
    </source>
</evidence>
<evidence type="ECO:0000256" key="2">
    <source>
        <dbReference type="ARBA" id="ARBA00022527"/>
    </source>
</evidence>
<sequence length="547" mass="57796">MDWQVPGYDELRDLGGGAQGRVVLASERRGGGLRAVKYLARAADTLERDAAALARVADPHLARIHGYEPELGGAGGALIMEVVEGYALDAVLAARVALEPRAALVLFRQLLLGLAAAHAAGVPHRDCKPANVILRPDGTAVLVGFGGKALPAGEEDAGRDGTPAYRAPEQWTGAPANPATDLYAATCVLFECLTGAPPYQAATETELQQLHQSAAPPTERLPKALRPLALRGLAKFPAQRPLDALAFVSDVEKTARRAYGRAWESRGLASLSGLAAAMAGTGAYPVVGGAGRRFFTGRTALVCGAAGLAAIVAGGVFLQSASENAREDRSPAAAPPKTRQAAMAEVVFVEEEAPGERVRIATVTGLPAALDGRIDAALRARVDTLLRQTRPGLAGGRIRVRSSLGFRSAGLMSVTYAFSARPGPEAESTEEFTSRFAVTVDLATGTEVTPSRIFPEDSLPELNRRIMKVAEDPRDCFAEGPLELTAANLERVLEPAFVRKGMRAALRLAESGAGDRYSPGCRRTEELVPYRMLLDLMAPDFRAKLGR</sequence>
<evidence type="ECO:0000256" key="4">
    <source>
        <dbReference type="ARBA" id="ARBA00022741"/>
    </source>
</evidence>
<dbReference type="Gene3D" id="1.10.510.10">
    <property type="entry name" value="Transferase(Phosphotransferase) domain 1"/>
    <property type="match status" value="1"/>
</dbReference>
<dbReference type="EMBL" id="BAAAHH010000007">
    <property type="protein sequence ID" value="GAA0948238.1"/>
    <property type="molecule type" value="Genomic_DNA"/>
</dbReference>
<accession>A0ABP4BA74</accession>
<name>A0ABP4BA74_9ACTN</name>
<dbReference type="PROSITE" id="PS50011">
    <property type="entry name" value="PROTEIN_KINASE_DOM"/>
    <property type="match status" value="1"/>
</dbReference>
<evidence type="ECO:0000256" key="3">
    <source>
        <dbReference type="ARBA" id="ARBA00022679"/>
    </source>
</evidence>
<dbReference type="RefSeq" id="WP_344239956.1">
    <property type="nucleotide sequence ID" value="NZ_BAAAHH010000007.1"/>
</dbReference>
<proteinExistence type="predicted"/>
<dbReference type="EC" id="2.7.11.1" evidence="1"/>
<evidence type="ECO:0000259" key="7">
    <source>
        <dbReference type="PROSITE" id="PS50011"/>
    </source>
</evidence>
<dbReference type="PANTHER" id="PTHR43289:SF6">
    <property type="entry name" value="SERINE_THREONINE-PROTEIN KINASE NEKL-3"/>
    <property type="match status" value="1"/>
</dbReference>
<dbReference type="PANTHER" id="PTHR43289">
    <property type="entry name" value="MITOGEN-ACTIVATED PROTEIN KINASE KINASE KINASE 20-RELATED"/>
    <property type="match status" value="1"/>
</dbReference>
<evidence type="ECO:0000256" key="5">
    <source>
        <dbReference type="ARBA" id="ARBA00022777"/>
    </source>
</evidence>
<keyword evidence="6" id="KW-0067">ATP-binding</keyword>
<keyword evidence="5" id="KW-0418">Kinase</keyword>
<dbReference type="SUPFAM" id="SSF56112">
    <property type="entry name" value="Protein kinase-like (PK-like)"/>
    <property type="match status" value="1"/>
</dbReference>
<dbReference type="SMART" id="SM00220">
    <property type="entry name" value="S_TKc"/>
    <property type="match status" value="1"/>
</dbReference>
<evidence type="ECO:0000313" key="8">
    <source>
        <dbReference type="EMBL" id="GAA0948238.1"/>
    </source>
</evidence>
<gene>
    <name evidence="8" type="ORF">GCM10009550_24440</name>
</gene>
<evidence type="ECO:0000256" key="1">
    <source>
        <dbReference type="ARBA" id="ARBA00012513"/>
    </source>
</evidence>
<comment type="caution">
    <text evidence="8">The sequence shown here is derived from an EMBL/GenBank/DDBJ whole genome shotgun (WGS) entry which is preliminary data.</text>
</comment>